<comment type="caution">
    <text evidence="2">The sequence shown here is derived from an EMBL/GenBank/DDBJ whole genome shotgun (WGS) entry which is preliminary data.</text>
</comment>
<keyword evidence="3" id="KW-1185">Reference proteome</keyword>
<gene>
    <name evidence="2" type="ORF">GCM10011521_15070</name>
</gene>
<organism evidence="2 3">
    <name type="scientific">Arenimonas soli</name>
    <dbReference type="NCBI Taxonomy" id="2269504"/>
    <lineage>
        <taxon>Bacteria</taxon>
        <taxon>Pseudomonadati</taxon>
        <taxon>Pseudomonadota</taxon>
        <taxon>Gammaproteobacteria</taxon>
        <taxon>Lysobacterales</taxon>
        <taxon>Lysobacteraceae</taxon>
        <taxon>Arenimonas</taxon>
    </lineage>
</organism>
<evidence type="ECO:0000256" key="1">
    <source>
        <dbReference type="SAM" id="MobiDB-lite"/>
    </source>
</evidence>
<sequence>MRLRGVQVAKRQGWPKQAPAATGCLRGPAARAYARPMRANFVNNANNNNRPPPRVDD</sequence>
<name>A0ABQ1HIJ3_9GAMM</name>
<dbReference type="Proteomes" id="UP000623419">
    <property type="component" value="Unassembled WGS sequence"/>
</dbReference>
<evidence type="ECO:0000313" key="2">
    <source>
        <dbReference type="EMBL" id="GGA77717.1"/>
    </source>
</evidence>
<accession>A0ABQ1HIJ3</accession>
<dbReference type="EMBL" id="BMKC01000001">
    <property type="protein sequence ID" value="GGA77717.1"/>
    <property type="molecule type" value="Genomic_DNA"/>
</dbReference>
<reference evidence="3" key="1">
    <citation type="journal article" date="2019" name="Int. J. Syst. Evol. Microbiol.">
        <title>The Global Catalogue of Microorganisms (GCM) 10K type strain sequencing project: providing services to taxonomists for standard genome sequencing and annotation.</title>
        <authorList>
            <consortium name="The Broad Institute Genomics Platform"/>
            <consortium name="The Broad Institute Genome Sequencing Center for Infectious Disease"/>
            <person name="Wu L."/>
            <person name="Ma J."/>
        </authorList>
    </citation>
    <scope>NUCLEOTIDE SEQUENCE [LARGE SCALE GENOMIC DNA]</scope>
    <source>
        <strain evidence="3">CGMCC 1.15905</strain>
    </source>
</reference>
<protein>
    <submittedName>
        <fullName evidence="2">Uncharacterized protein</fullName>
    </submittedName>
</protein>
<proteinExistence type="predicted"/>
<feature type="region of interest" description="Disordered" evidence="1">
    <location>
        <begin position="1"/>
        <end position="21"/>
    </location>
</feature>
<evidence type="ECO:0000313" key="3">
    <source>
        <dbReference type="Proteomes" id="UP000623419"/>
    </source>
</evidence>